<gene>
    <name evidence="1" type="ORF">G3436_13455</name>
</gene>
<dbReference type="RefSeq" id="WP_163945691.1">
    <property type="nucleotide sequence ID" value="NZ_JAAHBU010000170.1"/>
</dbReference>
<name>A0A6B3NRF0_9PSED</name>
<reference evidence="1 2" key="1">
    <citation type="submission" date="2020-02" db="EMBL/GenBank/DDBJ databases">
        <title>Broccoli isolated Pseudomonas sp.</title>
        <authorList>
            <person name="Fujikawa T."/>
            <person name="Sawada H."/>
        </authorList>
    </citation>
    <scope>NUCLEOTIDE SEQUENCE [LARGE SCALE GENOMIC DNA]</scope>
    <source>
        <strain evidence="1 2">MAFF212427</strain>
    </source>
</reference>
<evidence type="ECO:0000313" key="2">
    <source>
        <dbReference type="Proteomes" id="UP000482634"/>
    </source>
</evidence>
<dbReference type="Proteomes" id="UP000482634">
    <property type="component" value="Unassembled WGS sequence"/>
</dbReference>
<protein>
    <submittedName>
        <fullName evidence="1">Uncharacterized protein</fullName>
    </submittedName>
</protein>
<keyword evidence="2" id="KW-1185">Reference proteome</keyword>
<organism evidence="1 2">
    <name type="scientific">Pseudomonas brassicae</name>
    <dbReference type="NCBI Taxonomy" id="2708063"/>
    <lineage>
        <taxon>Bacteria</taxon>
        <taxon>Pseudomonadati</taxon>
        <taxon>Pseudomonadota</taxon>
        <taxon>Gammaproteobacteria</taxon>
        <taxon>Pseudomonadales</taxon>
        <taxon>Pseudomonadaceae</taxon>
        <taxon>Pseudomonas</taxon>
    </lineage>
</organism>
<dbReference type="AlphaFoldDB" id="A0A6B3NRF0"/>
<evidence type="ECO:0000313" key="1">
    <source>
        <dbReference type="EMBL" id="NER64699.1"/>
    </source>
</evidence>
<sequence>MRWLRSTAPEALNPEFSRLQASRAQAAGALELARRDSSDQPFAALDEAGLAALTALLTRFPGPPRQAWQLPAAEPLLAATLCGAASASTPAA</sequence>
<proteinExistence type="predicted"/>
<accession>A0A6B3NRF0</accession>
<dbReference type="EMBL" id="JAAHBU010000170">
    <property type="protein sequence ID" value="NER64699.1"/>
    <property type="molecule type" value="Genomic_DNA"/>
</dbReference>
<comment type="caution">
    <text evidence="1">The sequence shown here is derived from an EMBL/GenBank/DDBJ whole genome shotgun (WGS) entry which is preliminary data.</text>
</comment>